<evidence type="ECO:0000256" key="1">
    <source>
        <dbReference type="SAM" id="MobiDB-lite"/>
    </source>
</evidence>
<evidence type="ECO:0000313" key="3">
    <source>
        <dbReference type="WBParaSite" id="PEQ_0000608001-mRNA-1"/>
    </source>
</evidence>
<sequence>MDTAGQLSDRLAQCSQDLLGQNFPVLSGSSVPFGTRNDPLPCAIASVESAIPDVFAALGINGDLCQMRYQPGNAYNEEMINAAKNVGKEIFVEMNPDERKRKINEQNCVDREDELKRLREEGKASSGESEDEKAFTVFDEQREVKNSEGNHEANKELVG</sequence>
<protein>
    <submittedName>
        <fullName evidence="3">Uncharacterized protein</fullName>
    </submittedName>
</protein>
<name>A0A914RID9_PAREQ</name>
<feature type="region of interest" description="Disordered" evidence="1">
    <location>
        <begin position="118"/>
        <end position="159"/>
    </location>
</feature>
<proteinExistence type="predicted"/>
<dbReference type="AlphaFoldDB" id="A0A914RID9"/>
<reference evidence="3" key="1">
    <citation type="submission" date="2022-11" db="UniProtKB">
        <authorList>
            <consortium name="WormBaseParasite"/>
        </authorList>
    </citation>
    <scope>IDENTIFICATION</scope>
</reference>
<dbReference type="Proteomes" id="UP000887564">
    <property type="component" value="Unplaced"/>
</dbReference>
<feature type="compositionally biased region" description="Basic and acidic residues" evidence="1">
    <location>
        <begin position="139"/>
        <end position="159"/>
    </location>
</feature>
<keyword evidence="2" id="KW-1185">Reference proteome</keyword>
<organism evidence="2 3">
    <name type="scientific">Parascaris equorum</name>
    <name type="common">Equine roundworm</name>
    <dbReference type="NCBI Taxonomy" id="6256"/>
    <lineage>
        <taxon>Eukaryota</taxon>
        <taxon>Metazoa</taxon>
        <taxon>Ecdysozoa</taxon>
        <taxon>Nematoda</taxon>
        <taxon>Chromadorea</taxon>
        <taxon>Rhabditida</taxon>
        <taxon>Spirurina</taxon>
        <taxon>Ascaridomorpha</taxon>
        <taxon>Ascaridoidea</taxon>
        <taxon>Ascarididae</taxon>
        <taxon>Parascaris</taxon>
    </lineage>
</organism>
<dbReference type="WBParaSite" id="PEQ_0000608001-mRNA-1">
    <property type="protein sequence ID" value="PEQ_0000608001-mRNA-1"/>
    <property type="gene ID" value="PEQ_0000608001"/>
</dbReference>
<accession>A0A914RID9</accession>
<evidence type="ECO:0000313" key="2">
    <source>
        <dbReference type="Proteomes" id="UP000887564"/>
    </source>
</evidence>